<feature type="domain" description="GGDEF" evidence="3">
    <location>
        <begin position="148"/>
        <end position="280"/>
    </location>
</feature>
<dbReference type="PANTHER" id="PTHR33121">
    <property type="entry name" value="CYCLIC DI-GMP PHOSPHODIESTERASE PDEF"/>
    <property type="match status" value="1"/>
</dbReference>
<dbReference type="InterPro" id="IPR050706">
    <property type="entry name" value="Cyclic-di-GMP_PDE-like"/>
</dbReference>
<gene>
    <name evidence="4" type="ORF">BCL74_1585</name>
</gene>
<dbReference type="SMART" id="SM00052">
    <property type="entry name" value="EAL"/>
    <property type="match status" value="1"/>
</dbReference>
<sequence length="545" mass="59279">MEGLNSGSLLSVTAVVLLLALATLTVYLTGGTQNAAPHLYYVPIISAAFLIGPGGSIITAIVAGLLCGPWMPLDVESGTAQDLPNWMIRGGGFLLVGIVAALFRRDIDERIRKFRDFALHNPITGLPNRAALEDRLAPRIDKPPDGGQMLALVKVRITRFEEVVSTLGYEQGEKLMRLLSDRLKEAQTKDEPVYNINHGRFAVIAEIGVPEEAVKIARRMLDSVHRPILLDGIPVTVGAHAGIALHPAHGGTAPELLRAVAQATEMAVERNIDCVIFDTEAGEQYRQRLLLLSDIRAAPRTSQMMLHYQPQTRLSDGQCIGAEALLRWCHPTRGMIPPNQFIPLAEATGLISPLTLWVARAAIRQLKLWQDVGIDLPIAINLSARDLDSKTILREIEGLLHSHKVAPGKLTLEVTESAIMQSYHSAVPLLEHMAEIGCAIAIDDFGTGYSSLASLRRLPASILKLDGSFCIDLSADVRQRQIVRSAIGMAHELGLKVLAEGIETEDSLAEMRSLGCDEGQGYLISRPVPEADFRKWLEANGKPPA</sequence>
<dbReference type="InterPro" id="IPR043128">
    <property type="entry name" value="Rev_trsase/Diguanyl_cyclase"/>
</dbReference>
<dbReference type="SMART" id="SM00267">
    <property type="entry name" value="GGDEF"/>
    <property type="match status" value="1"/>
</dbReference>
<dbReference type="PROSITE" id="PS50883">
    <property type="entry name" value="EAL"/>
    <property type="match status" value="1"/>
</dbReference>
<accession>A0A420WRX6</accession>
<dbReference type="CDD" id="cd01949">
    <property type="entry name" value="GGDEF"/>
    <property type="match status" value="1"/>
</dbReference>
<evidence type="ECO:0000313" key="5">
    <source>
        <dbReference type="Proteomes" id="UP000277424"/>
    </source>
</evidence>
<comment type="caution">
    <text evidence="4">The sequence shown here is derived from an EMBL/GenBank/DDBJ whole genome shotgun (WGS) entry which is preliminary data.</text>
</comment>
<dbReference type="InterPro" id="IPR029787">
    <property type="entry name" value="Nucleotide_cyclase"/>
</dbReference>
<dbReference type="AlphaFoldDB" id="A0A420WRX6"/>
<keyword evidence="1" id="KW-1133">Transmembrane helix</keyword>
<dbReference type="GO" id="GO:0071111">
    <property type="term" value="F:cyclic-guanylate-specific phosphodiesterase activity"/>
    <property type="evidence" value="ECO:0007669"/>
    <property type="project" value="InterPro"/>
</dbReference>
<feature type="transmembrane region" description="Helical" evidence="1">
    <location>
        <begin position="86"/>
        <end position="103"/>
    </location>
</feature>
<dbReference type="Pfam" id="PF00990">
    <property type="entry name" value="GGDEF"/>
    <property type="match status" value="1"/>
</dbReference>
<dbReference type="SUPFAM" id="SSF141868">
    <property type="entry name" value="EAL domain-like"/>
    <property type="match status" value="1"/>
</dbReference>
<dbReference type="Gene3D" id="3.20.20.450">
    <property type="entry name" value="EAL domain"/>
    <property type="match status" value="1"/>
</dbReference>
<keyword evidence="1" id="KW-0472">Membrane</keyword>
<feature type="transmembrane region" description="Helical" evidence="1">
    <location>
        <begin position="40"/>
        <end position="66"/>
    </location>
</feature>
<dbReference type="InterPro" id="IPR000160">
    <property type="entry name" value="GGDEF_dom"/>
</dbReference>
<dbReference type="Gene3D" id="3.30.70.270">
    <property type="match status" value="1"/>
</dbReference>
<organism evidence="4 5">
    <name type="scientific">Oceanibaculum indicum</name>
    <dbReference type="NCBI Taxonomy" id="526216"/>
    <lineage>
        <taxon>Bacteria</taxon>
        <taxon>Pseudomonadati</taxon>
        <taxon>Pseudomonadota</taxon>
        <taxon>Alphaproteobacteria</taxon>
        <taxon>Rhodospirillales</taxon>
        <taxon>Oceanibaculaceae</taxon>
        <taxon>Oceanibaculum</taxon>
    </lineage>
</organism>
<name>A0A420WRX6_9PROT</name>
<protein>
    <submittedName>
        <fullName evidence="4">EAL domain-containing protein (Putative c-di-GMP-specific phosphodiesterase class I)</fullName>
    </submittedName>
</protein>
<evidence type="ECO:0000256" key="1">
    <source>
        <dbReference type="SAM" id="Phobius"/>
    </source>
</evidence>
<dbReference type="InterPro" id="IPR001633">
    <property type="entry name" value="EAL_dom"/>
</dbReference>
<dbReference type="PROSITE" id="PS50887">
    <property type="entry name" value="GGDEF"/>
    <property type="match status" value="1"/>
</dbReference>
<dbReference type="CDD" id="cd01948">
    <property type="entry name" value="EAL"/>
    <property type="match status" value="1"/>
</dbReference>
<evidence type="ECO:0000259" key="2">
    <source>
        <dbReference type="PROSITE" id="PS50883"/>
    </source>
</evidence>
<dbReference type="InterPro" id="IPR035919">
    <property type="entry name" value="EAL_sf"/>
</dbReference>
<feature type="domain" description="EAL" evidence="2">
    <location>
        <begin position="288"/>
        <end position="541"/>
    </location>
</feature>
<reference evidence="4 5" key="1">
    <citation type="submission" date="2018-10" db="EMBL/GenBank/DDBJ databases">
        <title>Comparative analysis of microorganisms from saline springs in Andes Mountain Range, Colombia.</title>
        <authorList>
            <person name="Rubin E."/>
        </authorList>
    </citation>
    <scope>NUCLEOTIDE SEQUENCE [LARGE SCALE GENOMIC DNA]</scope>
    <source>
        <strain evidence="4 5">USBA 36</strain>
    </source>
</reference>
<dbReference type="SUPFAM" id="SSF55073">
    <property type="entry name" value="Nucleotide cyclase"/>
    <property type="match status" value="1"/>
</dbReference>
<dbReference type="Pfam" id="PF00563">
    <property type="entry name" value="EAL"/>
    <property type="match status" value="1"/>
</dbReference>
<proteinExistence type="predicted"/>
<evidence type="ECO:0000259" key="3">
    <source>
        <dbReference type="PROSITE" id="PS50887"/>
    </source>
</evidence>
<feature type="transmembrane region" description="Helical" evidence="1">
    <location>
        <begin position="6"/>
        <end position="28"/>
    </location>
</feature>
<dbReference type="EMBL" id="RBIG01000001">
    <property type="protein sequence ID" value="RKQ73794.1"/>
    <property type="molecule type" value="Genomic_DNA"/>
</dbReference>
<dbReference type="PANTHER" id="PTHR33121:SF19">
    <property type="entry name" value="CYCLIC DI-GMP PHOSPHODIESTERASE PA2567"/>
    <property type="match status" value="1"/>
</dbReference>
<keyword evidence="1" id="KW-0812">Transmembrane</keyword>
<evidence type="ECO:0000313" key="4">
    <source>
        <dbReference type="EMBL" id="RKQ73794.1"/>
    </source>
</evidence>
<dbReference type="Proteomes" id="UP000277424">
    <property type="component" value="Unassembled WGS sequence"/>
</dbReference>